<feature type="transmembrane region" description="Helical" evidence="6">
    <location>
        <begin position="390"/>
        <end position="411"/>
    </location>
</feature>
<evidence type="ECO:0000256" key="5">
    <source>
        <dbReference type="ARBA" id="ARBA00038268"/>
    </source>
</evidence>
<dbReference type="InterPro" id="IPR051085">
    <property type="entry name" value="MB_O-acyltransferase"/>
</dbReference>
<evidence type="ECO:0000313" key="8">
    <source>
        <dbReference type="Proteomes" id="UP000037069"/>
    </source>
</evidence>
<evidence type="ECO:0000256" key="3">
    <source>
        <dbReference type="ARBA" id="ARBA00022989"/>
    </source>
</evidence>
<dbReference type="STRING" id="7375.A0A0L0BTC0"/>
<comment type="subcellular location">
    <subcellularLocation>
        <location evidence="1">Membrane</location>
        <topology evidence="1">Multi-pass membrane protein</topology>
    </subcellularLocation>
</comment>
<dbReference type="InterPro" id="IPR004299">
    <property type="entry name" value="MBOAT_fam"/>
</dbReference>
<dbReference type="PANTHER" id="PTHR13285:SF18">
    <property type="entry name" value="PROTEIN-CYSTEINE N-PALMITOYLTRANSFERASE RASP"/>
    <property type="match status" value="1"/>
</dbReference>
<protein>
    <submittedName>
        <fullName evidence="7">Protein-cysteine N-palmitoyltransferase Rasp</fullName>
    </submittedName>
</protein>
<reference evidence="7 8" key="1">
    <citation type="journal article" date="2015" name="Nat. Commun.">
        <title>Lucilia cuprina genome unlocks parasitic fly biology to underpin future interventions.</title>
        <authorList>
            <person name="Anstead C.A."/>
            <person name="Korhonen P.K."/>
            <person name="Young N.D."/>
            <person name="Hall R.S."/>
            <person name="Jex A.R."/>
            <person name="Murali S.C."/>
            <person name="Hughes D.S."/>
            <person name="Lee S.F."/>
            <person name="Perry T."/>
            <person name="Stroehlein A.J."/>
            <person name="Ansell B.R."/>
            <person name="Breugelmans B."/>
            <person name="Hofmann A."/>
            <person name="Qu J."/>
            <person name="Dugan S."/>
            <person name="Lee S.L."/>
            <person name="Chao H."/>
            <person name="Dinh H."/>
            <person name="Han Y."/>
            <person name="Doddapaneni H.V."/>
            <person name="Worley K.C."/>
            <person name="Muzny D.M."/>
            <person name="Ioannidis P."/>
            <person name="Waterhouse R.M."/>
            <person name="Zdobnov E.M."/>
            <person name="James P.J."/>
            <person name="Bagnall N.H."/>
            <person name="Kotze A.C."/>
            <person name="Gibbs R.A."/>
            <person name="Richards S."/>
            <person name="Batterham P."/>
            <person name="Gasser R.B."/>
        </authorList>
    </citation>
    <scope>NUCLEOTIDE SEQUENCE [LARGE SCALE GENOMIC DNA]</scope>
    <source>
        <strain evidence="7 8">LS</strain>
        <tissue evidence="7">Full body</tissue>
    </source>
</reference>
<feature type="transmembrane region" description="Helical" evidence="6">
    <location>
        <begin position="103"/>
        <end position="131"/>
    </location>
</feature>
<dbReference type="OMA" id="IHYMSRD"/>
<accession>A0A0L0BTC0</accession>
<keyword evidence="3 6" id="KW-1133">Transmembrane helix</keyword>
<organism evidence="7 8">
    <name type="scientific">Lucilia cuprina</name>
    <name type="common">Green bottle fly</name>
    <name type="synonym">Australian sheep blowfly</name>
    <dbReference type="NCBI Taxonomy" id="7375"/>
    <lineage>
        <taxon>Eukaryota</taxon>
        <taxon>Metazoa</taxon>
        <taxon>Ecdysozoa</taxon>
        <taxon>Arthropoda</taxon>
        <taxon>Hexapoda</taxon>
        <taxon>Insecta</taxon>
        <taxon>Pterygota</taxon>
        <taxon>Neoptera</taxon>
        <taxon>Endopterygota</taxon>
        <taxon>Diptera</taxon>
        <taxon>Brachycera</taxon>
        <taxon>Muscomorpha</taxon>
        <taxon>Oestroidea</taxon>
        <taxon>Calliphoridae</taxon>
        <taxon>Luciliinae</taxon>
        <taxon>Lucilia</taxon>
    </lineage>
</organism>
<dbReference type="OrthoDB" id="420606at2759"/>
<feature type="transmembrane region" description="Helical" evidence="6">
    <location>
        <begin position="209"/>
        <end position="227"/>
    </location>
</feature>
<feature type="transmembrane region" description="Helical" evidence="6">
    <location>
        <begin position="137"/>
        <end position="153"/>
    </location>
</feature>
<evidence type="ECO:0000256" key="1">
    <source>
        <dbReference type="ARBA" id="ARBA00004141"/>
    </source>
</evidence>
<feature type="transmembrane region" description="Helical" evidence="6">
    <location>
        <begin position="475"/>
        <end position="493"/>
    </location>
</feature>
<dbReference type="GO" id="GO:0005783">
    <property type="term" value="C:endoplasmic reticulum"/>
    <property type="evidence" value="ECO:0007669"/>
    <property type="project" value="TreeGrafter"/>
</dbReference>
<keyword evidence="2 6" id="KW-0812">Transmembrane</keyword>
<comment type="caution">
    <text evidence="7">The sequence shown here is derived from an EMBL/GenBank/DDBJ whole genome shotgun (WGS) entry which is preliminary data.</text>
</comment>
<evidence type="ECO:0000256" key="2">
    <source>
        <dbReference type="ARBA" id="ARBA00022692"/>
    </source>
</evidence>
<keyword evidence="8" id="KW-1185">Reference proteome</keyword>
<dbReference type="AlphaFoldDB" id="A0A0L0BTC0"/>
<feature type="transmembrane region" description="Helical" evidence="6">
    <location>
        <begin position="434"/>
        <end position="455"/>
    </location>
</feature>
<evidence type="ECO:0000313" key="7">
    <source>
        <dbReference type="EMBL" id="KNC23292.1"/>
    </source>
</evidence>
<keyword evidence="7" id="KW-0808">Transferase</keyword>
<feature type="transmembrane region" description="Helical" evidence="6">
    <location>
        <begin position="165"/>
        <end position="189"/>
    </location>
</feature>
<dbReference type="Pfam" id="PF03062">
    <property type="entry name" value="MBOAT"/>
    <property type="match status" value="1"/>
</dbReference>
<dbReference type="EMBL" id="JRES01001371">
    <property type="protein sequence ID" value="KNC23292.1"/>
    <property type="molecule type" value="Genomic_DNA"/>
</dbReference>
<evidence type="ECO:0000256" key="6">
    <source>
        <dbReference type="SAM" id="Phobius"/>
    </source>
</evidence>
<dbReference type="GO" id="GO:0016020">
    <property type="term" value="C:membrane"/>
    <property type="evidence" value="ECO:0007669"/>
    <property type="project" value="UniProtKB-SubCell"/>
</dbReference>
<feature type="transmembrane region" description="Helical" evidence="6">
    <location>
        <begin position="12"/>
        <end position="32"/>
    </location>
</feature>
<feature type="transmembrane region" description="Helical" evidence="6">
    <location>
        <begin position="248"/>
        <end position="270"/>
    </location>
</feature>
<sequence>MQRKKINLYKSEVIAYFSVYIIYIVYELWMLIEARHKIWKISGYDFPQGWPIFNSLKDDTNDELYAFNEYIKIYWPCYIFHLAATTVIRKFNCKWQSLTNAIICLLILLMTMKLLSIALVGCLVSSYYFIAREHSKMLTWLLSVLWMVAMIFLKSSHYLQEYLGYIEFHNVMVTLCWSILRGCSFSLQYEKSYRLKEANLGSKYNLSHFLGYTLYFPCLMLGPFMGYHRYIVLDQANGHFGITNCRKFLWQIARVIFWWLILEVATHYVYVHYMAVDIAAVEILDTKFGLYAVGYFMGQFFFMFYVISYGLGIAFAQYDGLNPPRKPRCIGLVHYYSDMWKYFDEGLYEFLFSHIYAEMCNKASSALRKVLATAATFSFVFLWHGYYGYVFIWSILNFCCLVGEKIVKFLIKSPNYIRFMKNNLKLTEAGLQRFNALLGSQIFIPAAFSNCYFISGLDVGNYLMKGVYQGGWWNYLTLTFCTYCFFQCCEIILQTNYVT</sequence>
<feature type="transmembrane region" description="Helical" evidence="6">
    <location>
        <begin position="290"/>
        <end position="316"/>
    </location>
</feature>
<name>A0A0L0BTC0_LUCCU</name>
<keyword evidence="4 6" id="KW-0472">Membrane</keyword>
<dbReference type="Proteomes" id="UP000037069">
    <property type="component" value="Unassembled WGS sequence"/>
</dbReference>
<dbReference type="PANTHER" id="PTHR13285">
    <property type="entry name" value="ACYLTRANSFERASE"/>
    <property type="match status" value="1"/>
</dbReference>
<gene>
    <name evidence="7" type="ORF">FF38_10745</name>
</gene>
<evidence type="ECO:0000256" key="4">
    <source>
        <dbReference type="ARBA" id="ARBA00023136"/>
    </source>
</evidence>
<comment type="similarity">
    <text evidence="5">Belongs to the membrane-bound acyltransferase family. HHAT subfamily.</text>
</comment>
<dbReference type="GO" id="GO:0016409">
    <property type="term" value="F:palmitoyltransferase activity"/>
    <property type="evidence" value="ECO:0007669"/>
    <property type="project" value="TreeGrafter"/>
</dbReference>
<proteinExistence type="inferred from homology"/>